<protein>
    <submittedName>
        <fullName evidence="1">Uncharacterized protein</fullName>
    </submittedName>
</protein>
<organism evidence="1 2">
    <name type="scientific">Olea europaea subsp. europaea</name>
    <dbReference type="NCBI Taxonomy" id="158383"/>
    <lineage>
        <taxon>Eukaryota</taxon>
        <taxon>Viridiplantae</taxon>
        <taxon>Streptophyta</taxon>
        <taxon>Embryophyta</taxon>
        <taxon>Tracheophyta</taxon>
        <taxon>Spermatophyta</taxon>
        <taxon>Magnoliopsida</taxon>
        <taxon>eudicotyledons</taxon>
        <taxon>Gunneridae</taxon>
        <taxon>Pentapetalae</taxon>
        <taxon>asterids</taxon>
        <taxon>lamiids</taxon>
        <taxon>Lamiales</taxon>
        <taxon>Oleaceae</taxon>
        <taxon>Oleeae</taxon>
        <taxon>Olea</taxon>
    </lineage>
</organism>
<dbReference type="Gramene" id="OE9A038559T1">
    <property type="protein sequence ID" value="OE9A038559C1"/>
    <property type="gene ID" value="OE9A038559"/>
</dbReference>
<dbReference type="Proteomes" id="UP000594638">
    <property type="component" value="Unassembled WGS sequence"/>
</dbReference>
<dbReference type="AlphaFoldDB" id="A0A8S0RVU6"/>
<dbReference type="EMBL" id="CACTIH010003736">
    <property type="protein sequence ID" value="CAA2983602.1"/>
    <property type="molecule type" value="Genomic_DNA"/>
</dbReference>
<gene>
    <name evidence="1" type="ORF">OLEA9_A038559</name>
</gene>
<proteinExistence type="predicted"/>
<name>A0A8S0RVU6_OLEEU</name>
<keyword evidence="2" id="KW-1185">Reference proteome</keyword>
<accession>A0A8S0RVU6</accession>
<reference evidence="1 2" key="1">
    <citation type="submission" date="2019-12" db="EMBL/GenBank/DDBJ databases">
        <authorList>
            <person name="Alioto T."/>
            <person name="Alioto T."/>
            <person name="Gomez Garrido J."/>
        </authorList>
    </citation>
    <scope>NUCLEOTIDE SEQUENCE [LARGE SCALE GENOMIC DNA]</scope>
</reference>
<evidence type="ECO:0000313" key="2">
    <source>
        <dbReference type="Proteomes" id="UP000594638"/>
    </source>
</evidence>
<comment type="caution">
    <text evidence="1">The sequence shown here is derived from an EMBL/GenBank/DDBJ whole genome shotgun (WGS) entry which is preliminary data.</text>
</comment>
<evidence type="ECO:0000313" key="1">
    <source>
        <dbReference type="EMBL" id="CAA2983602.1"/>
    </source>
</evidence>
<sequence>MDGCVSDTKWSFSFDHELKWFSRMDGIVALIVAPGVSNSGQMQVPWMSKSELYVEIAGGVVLLSVGDMCGGMGKWKA</sequence>